<dbReference type="InterPro" id="IPR012340">
    <property type="entry name" value="NA-bd_OB-fold"/>
</dbReference>
<evidence type="ECO:0000259" key="8">
    <source>
        <dbReference type="PROSITE" id="PS50172"/>
    </source>
</evidence>
<dbReference type="InterPro" id="IPR004150">
    <property type="entry name" value="NAD_DNA_ligase_OB"/>
</dbReference>
<evidence type="ECO:0000256" key="3">
    <source>
        <dbReference type="ARBA" id="ARBA00022705"/>
    </source>
</evidence>
<name>A0A6C0JTT8_9ZZZZ</name>
<evidence type="ECO:0000256" key="1">
    <source>
        <dbReference type="ARBA" id="ARBA00012722"/>
    </source>
</evidence>
<keyword evidence="6" id="KW-0520">NAD</keyword>
<dbReference type="InterPro" id="IPR010995">
    <property type="entry name" value="DNA_repair_Rad51/TF_NusA_a-hlx"/>
</dbReference>
<feature type="domain" description="BRCT" evidence="8">
    <location>
        <begin position="555"/>
        <end position="630"/>
    </location>
</feature>
<dbReference type="GO" id="GO:0006281">
    <property type="term" value="P:DNA repair"/>
    <property type="evidence" value="ECO:0007669"/>
    <property type="project" value="InterPro"/>
</dbReference>
<dbReference type="Pfam" id="PF03120">
    <property type="entry name" value="OB_DNA_ligase"/>
    <property type="match status" value="1"/>
</dbReference>
<dbReference type="SUPFAM" id="SSF47794">
    <property type="entry name" value="Rad51 N-terminal domain-like"/>
    <property type="match status" value="1"/>
</dbReference>
<organism evidence="9">
    <name type="scientific">viral metagenome</name>
    <dbReference type="NCBI Taxonomy" id="1070528"/>
    <lineage>
        <taxon>unclassified sequences</taxon>
        <taxon>metagenomes</taxon>
        <taxon>organismal metagenomes</taxon>
    </lineage>
</organism>
<dbReference type="Pfam" id="PF01653">
    <property type="entry name" value="DNA_ligase_aden"/>
    <property type="match status" value="1"/>
</dbReference>
<dbReference type="AlphaFoldDB" id="A0A6C0JTT8"/>
<dbReference type="EC" id="6.5.1.2" evidence="1"/>
<reference evidence="9" key="1">
    <citation type="journal article" date="2020" name="Nature">
        <title>Giant virus diversity and host interactions through global metagenomics.</title>
        <authorList>
            <person name="Schulz F."/>
            <person name="Roux S."/>
            <person name="Paez-Espino D."/>
            <person name="Jungbluth S."/>
            <person name="Walsh D.A."/>
            <person name="Denef V.J."/>
            <person name="McMahon K.D."/>
            <person name="Konstantinidis K.T."/>
            <person name="Eloe-Fadrosh E.A."/>
            <person name="Kyrpides N.C."/>
            <person name="Woyke T."/>
        </authorList>
    </citation>
    <scope>NUCLEOTIDE SEQUENCE</scope>
    <source>
        <strain evidence="9">GVMAG-S-1040241-154</strain>
    </source>
</reference>
<keyword evidence="4" id="KW-0479">Metal-binding</keyword>
<dbReference type="SMART" id="SM00292">
    <property type="entry name" value="BRCT"/>
    <property type="match status" value="1"/>
</dbReference>
<dbReference type="GO" id="GO:0000166">
    <property type="term" value="F:nucleotide binding"/>
    <property type="evidence" value="ECO:0007669"/>
    <property type="project" value="InterPro"/>
</dbReference>
<evidence type="ECO:0000256" key="6">
    <source>
        <dbReference type="ARBA" id="ARBA00023027"/>
    </source>
</evidence>
<dbReference type="Pfam" id="PF00533">
    <property type="entry name" value="BRCT"/>
    <property type="match status" value="1"/>
</dbReference>
<accession>A0A6C0JTT8</accession>
<dbReference type="SUPFAM" id="SSF52113">
    <property type="entry name" value="BRCT domain"/>
    <property type="match status" value="1"/>
</dbReference>
<evidence type="ECO:0000313" key="9">
    <source>
        <dbReference type="EMBL" id="QHU07318.1"/>
    </source>
</evidence>
<keyword evidence="3" id="KW-0235">DNA replication</keyword>
<dbReference type="InterPro" id="IPR013840">
    <property type="entry name" value="DNAligase_N"/>
</dbReference>
<evidence type="ECO:0000256" key="4">
    <source>
        <dbReference type="ARBA" id="ARBA00022723"/>
    </source>
</evidence>
<dbReference type="SUPFAM" id="SSF56091">
    <property type="entry name" value="DNA ligase/mRNA capping enzyme, catalytic domain"/>
    <property type="match status" value="1"/>
</dbReference>
<dbReference type="PROSITE" id="PS50172">
    <property type="entry name" value="BRCT"/>
    <property type="match status" value="1"/>
</dbReference>
<dbReference type="SUPFAM" id="SSF50249">
    <property type="entry name" value="Nucleic acid-binding proteins"/>
    <property type="match status" value="1"/>
</dbReference>
<dbReference type="SMART" id="SM00532">
    <property type="entry name" value="LIGANc"/>
    <property type="match status" value="1"/>
</dbReference>
<dbReference type="InterPro" id="IPR001357">
    <property type="entry name" value="BRCT_dom"/>
</dbReference>
<dbReference type="GO" id="GO:0006260">
    <property type="term" value="P:DNA replication"/>
    <property type="evidence" value="ECO:0007669"/>
    <property type="project" value="UniProtKB-KW"/>
</dbReference>
<evidence type="ECO:0000256" key="7">
    <source>
        <dbReference type="ARBA" id="ARBA00034005"/>
    </source>
</evidence>
<keyword evidence="5" id="KW-0862">Zinc</keyword>
<dbReference type="Gene3D" id="1.10.150.20">
    <property type="entry name" value="5' to 3' exonuclease, C-terminal subdomain"/>
    <property type="match status" value="1"/>
</dbReference>
<comment type="catalytic activity">
    <reaction evidence="7">
        <text>NAD(+) + (deoxyribonucleotide)n-3'-hydroxyl + 5'-phospho-(deoxyribonucleotide)m = (deoxyribonucleotide)n+m + AMP + beta-nicotinamide D-nucleotide.</text>
        <dbReference type="EC" id="6.5.1.2"/>
    </reaction>
</comment>
<dbReference type="Gene3D" id="2.40.50.140">
    <property type="entry name" value="Nucleic acid-binding proteins"/>
    <property type="match status" value="1"/>
</dbReference>
<dbReference type="Pfam" id="PF14520">
    <property type="entry name" value="HHH_5"/>
    <property type="match status" value="1"/>
</dbReference>
<dbReference type="GO" id="GO:0003911">
    <property type="term" value="F:DNA ligase (NAD+) activity"/>
    <property type="evidence" value="ECO:0007669"/>
    <property type="project" value="UniProtKB-EC"/>
</dbReference>
<evidence type="ECO:0000256" key="2">
    <source>
        <dbReference type="ARBA" id="ARBA00022598"/>
    </source>
</evidence>
<protein>
    <recommendedName>
        <fullName evidence="1">DNA ligase (NAD(+))</fullName>
        <ecNumber evidence="1">6.5.1.2</ecNumber>
    </recommendedName>
</protein>
<dbReference type="Gene3D" id="3.30.470.30">
    <property type="entry name" value="DNA ligase/mRNA capping enzyme"/>
    <property type="match status" value="1"/>
</dbReference>
<evidence type="ECO:0000256" key="5">
    <source>
        <dbReference type="ARBA" id="ARBA00022833"/>
    </source>
</evidence>
<dbReference type="Gene3D" id="3.40.50.10190">
    <property type="entry name" value="BRCT domain"/>
    <property type="match status" value="1"/>
</dbReference>
<dbReference type="InterPro" id="IPR036420">
    <property type="entry name" value="BRCT_dom_sf"/>
</dbReference>
<sequence>MDINNLLKDPINYLKTKNKKDIINFLQECDTAFFNTSSTLVSDDMYDLVKDYLKKLDPKNPYFKRVGADEETKVKLPFWMGSLDKIKDDEKAIDSWKNKYHGSSIISDKLDGISCLYYKNGNDIKIFTRGNGTEGQDISHLRNYITFPTITDNKFAVRGELIISRTNWEKIKDIGSNARNVVAGAIHSKIINKDLMSNIDFIAYDILSPKMKIEDVFNYFTKNNIKCANYVLWDLDNINLQSLSNHLELRRNESDYEVDGIVVYNNNIHKVINGKNPKYAFAFKSILTHEQAEVTVSDVEWNVSMHKYMKPIVKFNEVVIAGVKIKQATGFNGKFINSNIIGPGSRIVIIRSGDVIPHILKILSVSSNGKPKMPELKYKWNDTLIDIILDEDGKNKEQDIKSYTYFMAKLDVGSVKESTIKRLYENGFDTLEKILKIKVEELKQLDGFQEKSAIKIVENFAKIKDSHCDILLDASNILGRGFALKKIKLVSEKYPLNKKAEILKLTIDDLLKIDGIGNVNAKQFVENIKKFYEFLDKIGYKCNRVNIKGDIKDENKVEILKDKKFLFTGFRNKDWEKLITDSGGKVVTAISKTTDYLVVKNKTDKSSKIDKANELGVKILDMGEFEKMIG</sequence>
<dbReference type="PIRSF" id="PIRSF001604">
    <property type="entry name" value="LigA"/>
    <property type="match status" value="1"/>
</dbReference>
<dbReference type="InterPro" id="IPR001679">
    <property type="entry name" value="DNA_ligase"/>
</dbReference>
<dbReference type="InterPro" id="IPR013839">
    <property type="entry name" value="DNAligase_adenylation"/>
</dbReference>
<dbReference type="EMBL" id="MN740684">
    <property type="protein sequence ID" value="QHU07318.1"/>
    <property type="molecule type" value="Genomic_DNA"/>
</dbReference>
<proteinExistence type="predicted"/>
<keyword evidence="2" id="KW-0436">Ligase</keyword>